<reference evidence="2" key="1">
    <citation type="journal article" date="2017" name="Proc. Natl. Acad. Sci. U.S.A.">
        <title>Simulation of Deepwater Horizon oil plume reveals substrate specialization within a complex community of hydrocarbon degraders.</title>
        <authorList>
            <person name="Hu P."/>
            <person name="Dubinsky E.A."/>
            <person name="Probst A.J."/>
            <person name="Wang J."/>
            <person name="Sieber C.M.K."/>
            <person name="Tom L.M."/>
            <person name="Gardinali P."/>
            <person name="Banfield J.F."/>
            <person name="Atlas R.M."/>
            <person name="Andersen G.L."/>
        </authorList>
    </citation>
    <scope>NUCLEOTIDE SEQUENCE [LARGE SCALE GENOMIC DNA]</scope>
</reference>
<comment type="caution">
    <text evidence="1">The sequence shown here is derived from an EMBL/GenBank/DDBJ whole genome shotgun (WGS) entry which is preliminary data.</text>
</comment>
<proteinExistence type="predicted"/>
<dbReference type="Proteomes" id="UP000227088">
    <property type="component" value="Unassembled WGS sequence"/>
</dbReference>
<dbReference type="GO" id="GO:0006270">
    <property type="term" value="P:DNA replication initiation"/>
    <property type="evidence" value="ECO:0007669"/>
    <property type="project" value="InterPro"/>
</dbReference>
<organism evidence="1 2">
    <name type="scientific">Oleispira antarctica</name>
    <dbReference type="NCBI Taxonomy" id="188908"/>
    <lineage>
        <taxon>Bacteria</taxon>
        <taxon>Pseudomonadati</taxon>
        <taxon>Pseudomonadota</taxon>
        <taxon>Gammaproteobacteria</taxon>
        <taxon>Oceanospirillales</taxon>
        <taxon>Oceanospirillaceae</taxon>
        <taxon>Oleispira</taxon>
    </lineage>
</organism>
<name>A0A1Y5HU53_OLEAN</name>
<dbReference type="EMBL" id="MABE01000471">
    <property type="protein sequence ID" value="OUS40007.1"/>
    <property type="molecule type" value="Genomic_DNA"/>
</dbReference>
<accession>A0A1Y5HU53</accession>
<sequence length="178" mass="20525">MFELFRFNYHNQFLKAFPDHDTVIMAKQLWARLLVDFPAETIMFAAEQVVKQQKFLPNVHDVVEACNSAAHKLLGMPDAHSAYIEACRAPSPKKEYQWTHPAVYYAGRSSDWFFLANSIEAKAFPVFERNYAMLIERVAAGEDITIELPKALPDHIEKPIERKDLQKKMKQLLKDSGL</sequence>
<dbReference type="Pfam" id="PF06992">
    <property type="entry name" value="Phage_lambda_P"/>
    <property type="match status" value="1"/>
</dbReference>
<evidence type="ECO:0000313" key="2">
    <source>
        <dbReference type="Proteomes" id="UP000227088"/>
    </source>
</evidence>
<gene>
    <name evidence="1" type="ORF">A9R00_08240</name>
</gene>
<dbReference type="AlphaFoldDB" id="A0A1Y5HU53"/>
<evidence type="ECO:0008006" key="3">
    <source>
        <dbReference type="Google" id="ProtNLM"/>
    </source>
</evidence>
<dbReference type="InterPro" id="IPR009731">
    <property type="entry name" value="P-like"/>
</dbReference>
<evidence type="ECO:0000313" key="1">
    <source>
        <dbReference type="EMBL" id="OUS40007.1"/>
    </source>
</evidence>
<protein>
    <recommendedName>
        <fullName evidence="3">Replicative helicase inhibitor G39P N-terminal domain-containing protein</fullName>
    </recommendedName>
</protein>